<feature type="compositionally biased region" description="Low complexity" evidence="1">
    <location>
        <begin position="324"/>
        <end position="339"/>
    </location>
</feature>
<dbReference type="AlphaFoldDB" id="A0AA38PGY3"/>
<evidence type="ECO:0000313" key="3">
    <source>
        <dbReference type="Proteomes" id="UP001163846"/>
    </source>
</evidence>
<name>A0AA38PGY3_9AGAR</name>
<dbReference type="EMBL" id="MU806002">
    <property type="protein sequence ID" value="KAJ3842531.1"/>
    <property type="molecule type" value="Genomic_DNA"/>
</dbReference>
<comment type="caution">
    <text evidence="2">The sequence shown here is derived from an EMBL/GenBank/DDBJ whole genome shotgun (WGS) entry which is preliminary data.</text>
</comment>
<evidence type="ECO:0000256" key="1">
    <source>
        <dbReference type="SAM" id="MobiDB-lite"/>
    </source>
</evidence>
<feature type="compositionally biased region" description="Basic and acidic residues" evidence="1">
    <location>
        <begin position="279"/>
        <end position="290"/>
    </location>
</feature>
<proteinExistence type="predicted"/>
<feature type="compositionally biased region" description="Polar residues" evidence="1">
    <location>
        <begin position="347"/>
        <end position="360"/>
    </location>
</feature>
<accession>A0AA38PGY3</accession>
<protein>
    <submittedName>
        <fullName evidence="2">Uncharacterized protein</fullName>
    </submittedName>
</protein>
<feature type="region of interest" description="Disordered" evidence="1">
    <location>
        <begin position="249"/>
        <end position="385"/>
    </location>
</feature>
<reference evidence="2" key="1">
    <citation type="submission" date="2022-08" db="EMBL/GenBank/DDBJ databases">
        <authorList>
            <consortium name="DOE Joint Genome Institute"/>
            <person name="Min B."/>
            <person name="Riley R."/>
            <person name="Sierra-Patev S."/>
            <person name="Naranjo-Ortiz M."/>
            <person name="Looney B."/>
            <person name="Konkel Z."/>
            <person name="Slot J.C."/>
            <person name="Sakamoto Y."/>
            <person name="Steenwyk J.L."/>
            <person name="Rokas A."/>
            <person name="Carro J."/>
            <person name="Camarero S."/>
            <person name="Ferreira P."/>
            <person name="Molpeceres G."/>
            <person name="Ruiz-Duenas F.J."/>
            <person name="Serrano A."/>
            <person name="Henrissat B."/>
            <person name="Drula E."/>
            <person name="Hughes K.W."/>
            <person name="Mata J.L."/>
            <person name="Ishikawa N.K."/>
            <person name="Vargas-Isla R."/>
            <person name="Ushijima S."/>
            <person name="Smith C.A."/>
            <person name="Ahrendt S."/>
            <person name="Andreopoulos W."/>
            <person name="He G."/>
            <person name="Labutti K."/>
            <person name="Lipzen A."/>
            <person name="Ng V."/>
            <person name="Sandor L."/>
            <person name="Barry K."/>
            <person name="Martinez A.T."/>
            <person name="Xiao Y."/>
            <person name="Gibbons J.G."/>
            <person name="Terashima K."/>
            <person name="Hibbett D.S."/>
            <person name="Grigoriev I.V."/>
        </authorList>
    </citation>
    <scope>NUCLEOTIDE SEQUENCE</scope>
    <source>
        <strain evidence="2">TFB9207</strain>
    </source>
</reference>
<evidence type="ECO:0000313" key="2">
    <source>
        <dbReference type="EMBL" id="KAJ3842531.1"/>
    </source>
</evidence>
<keyword evidence="3" id="KW-1185">Reference proteome</keyword>
<sequence length="385" mass="42122">MPGQFSKAWQLRCNHVFPSRTRCSSYRIGDLFHAGISIRKSSFVTLCNRACRSSPEPEPRKNSGLGMLRRKRTGYLGPPSIRTSLVRTGKKTIKDLHTSSSSSSTSNEFYVVDSEMSGFKNLKKLGHGDIKQDSNSQITTNLHFEPTEPSKGTGDNFPVLYNLGQNNLMFDRQPNPGPGKNKGKGAEDVTPIEHEQSFSSADYHLPPPEFHGVTVKNVDQGYQEKAPTRNFGSTARDYTLEFPELSAPAQTKQLAATRSAPRVKPETAQGGGSTASLFRHSDDVTLKKIDQVSQEKASFPPQKLASTARDYESKFPALGAQTGKTTATPPAPVKPETVVQGGGKMASSWSRTLTSASTPETYEYAESEFPTLPSTNKKNRGQKKS</sequence>
<dbReference type="Proteomes" id="UP001163846">
    <property type="component" value="Unassembled WGS sequence"/>
</dbReference>
<gene>
    <name evidence="2" type="ORF">F5878DRAFT_382701</name>
</gene>
<organism evidence="2 3">
    <name type="scientific">Lentinula raphanica</name>
    <dbReference type="NCBI Taxonomy" id="153919"/>
    <lineage>
        <taxon>Eukaryota</taxon>
        <taxon>Fungi</taxon>
        <taxon>Dikarya</taxon>
        <taxon>Basidiomycota</taxon>
        <taxon>Agaricomycotina</taxon>
        <taxon>Agaricomycetes</taxon>
        <taxon>Agaricomycetidae</taxon>
        <taxon>Agaricales</taxon>
        <taxon>Marasmiineae</taxon>
        <taxon>Omphalotaceae</taxon>
        <taxon>Lentinula</taxon>
    </lineage>
</organism>